<sequence>MLPGITTDQYDSLNARLQQTPEIFEGCLSHACVPTDGGLEIYDIWESERHMAAFAEKMGPVAAEQGLPAQPGQTDVFPLHNHWVPGA</sequence>
<proteinExistence type="predicted"/>
<name>A0AB33K6D3_9ACTN</name>
<gene>
    <name evidence="1" type="ORF">KCMC57_61430</name>
</gene>
<protein>
    <recommendedName>
        <fullName evidence="2">ABM domain-containing protein</fullName>
    </recommendedName>
</protein>
<evidence type="ECO:0000313" key="1">
    <source>
        <dbReference type="EMBL" id="BFP49775.1"/>
    </source>
</evidence>
<organism evidence="1">
    <name type="scientific">Kitasatospora sp. CMC57</name>
    <dbReference type="NCBI Taxonomy" id="3231513"/>
    <lineage>
        <taxon>Bacteria</taxon>
        <taxon>Bacillati</taxon>
        <taxon>Actinomycetota</taxon>
        <taxon>Actinomycetes</taxon>
        <taxon>Kitasatosporales</taxon>
        <taxon>Streptomycetaceae</taxon>
        <taxon>Kitasatospora</taxon>
    </lineage>
</organism>
<reference evidence="1" key="1">
    <citation type="submission" date="2024-07" db="EMBL/GenBank/DDBJ databases">
        <title>Complete genome sequences of cellulolytic bacteria, Kitasatospora sp. CMC57 and Streptomyces sp. CMC78, isolated from Japanese agricultural soil.</title>
        <authorList>
            <person name="Hashimoto T."/>
            <person name="Ito M."/>
            <person name="Iwamoto M."/>
            <person name="Fukahori D."/>
            <person name="Shoda T."/>
            <person name="Sakoda M."/>
            <person name="Morohoshi T."/>
            <person name="Mitsuboshi M."/>
            <person name="Nishizawa T."/>
        </authorList>
    </citation>
    <scope>NUCLEOTIDE SEQUENCE</scope>
    <source>
        <strain evidence="1">CMC57</strain>
    </source>
</reference>
<evidence type="ECO:0008006" key="2">
    <source>
        <dbReference type="Google" id="ProtNLM"/>
    </source>
</evidence>
<accession>A0AB33K6D3</accession>
<dbReference type="EMBL" id="AP035881">
    <property type="protein sequence ID" value="BFP49775.1"/>
    <property type="molecule type" value="Genomic_DNA"/>
</dbReference>
<dbReference type="AlphaFoldDB" id="A0AB33K6D3"/>